<dbReference type="InterPro" id="IPR019954">
    <property type="entry name" value="Ubiquitin_CS"/>
</dbReference>
<dbReference type="EMBL" id="UZAE01013934">
    <property type="protein sequence ID" value="VDO11872.1"/>
    <property type="molecule type" value="Genomic_DNA"/>
</dbReference>
<dbReference type="PROSITE" id="PS50053">
    <property type="entry name" value="UBIQUITIN_2"/>
    <property type="match status" value="2"/>
</dbReference>
<dbReference type="Pfam" id="PF00240">
    <property type="entry name" value="ubiquitin"/>
    <property type="match status" value="2"/>
</dbReference>
<protein>
    <recommendedName>
        <fullName evidence="1">Ubiquitin-like domain-containing protein</fullName>
    </recommendedName>
</protein>
<accession>A0A3P7W3Q2</accession>
<keyword evidence="3" id="KW-1185">Reference proteome</keyword>
<evidence type="ECO:0000313" key="3">
    <source>
        <dbReference type="Proteomes" id="UP000278807"/>
    </source>
</evidence>
<dbReference type="Proteomes" id="UP000278807">
    <property type="component" value="Unassembled WGS sequence"/>
</dbReference>
<dbReference type="SMART" id="SM00213">
    <property type="entry name" value="UBQ"/>
    <property type="match status" value="2"/>
</dbReference>
<dbReference type="InterPro" id="IPR019956">
    <property type="entry name" value="Ubiquitin_dom"/>
</dbReference>
<dbReference type="InterPro" id="IPR029071">
    <property type="entry name" value="Ubiquitin-like_domsf"/>
</dbReference>
<sequence>MGSRDIIGHLTELCISSFQTMQIFVKTVVDKIITLEVGQNDFIENVKAKIEEKEGFPIEEQRLIYGARQLEDDRTFSNYNIQKDSTLHLLLRLRGGVGMQIFVKNLSGNTITLNVELGETVESVKAKIQAKEGIPPNQQRLVFAGQQLEDGHNISEYNVQKESTIHLALILPGGIFFY</sequence>
<evidence type="ECO:0000259" key="1">
    <source>
        <dbReference type="PROSITE" id="PS50053"/>
    </source>
</evidence>
<dbReference type="InterPro" id="IPR050158">
    <property type="entry name" value="Ubiquitin_ubiquitin-like"/>
</dbReference>
<feature type="domain" description="Ubiquitin-like" evidence="1">
    <location>
        <begin position="99"/>
        <end position="174"/>
    </location>
</feature>
<dbReference type="InterPro" id="IPR000626">
    <property type="entry name" value="Ubiquitin-like_dom"/>
</dbReference>
<dbReference type="Gene3D" id="3.10.20.90">
    <property type="entry name" value="Phosphatidylinositol 3-kinase Catalytic Subunit, Chain A, domain 1"/>
    <property type="match status" value="2"/>
</dbReference>
<dbReference type="FunFam" id="3.10.20.90:FF:000211">
    <property type="entry name" value="Polyubiquitin 9"/>
    <property type="match status" value="1"/>
</dbReference>
<gene>
    <name evidence="2" type="ORF">HNAJ_LOCUS11973</name>
</gene>
<proteinExistence type="predicted"/>
<dbReference type="AlphaFoldDB" id="A0A3P7W3Q2"/>
<name>A0A3P7W3Q2_RODNA</name>
<dbReference type="PRINTS" id="PR00348">
    <property type="entry name" value="UBIQUITIN"/>
</dbReference>
<reference evidence="2 3" key="1">
    <citation type="submission" date="2018-11" db="EMBL/GenBank/DDBJ databases">
        <authorList>
            <consortium name="Pathogen Informatics"/>
        </authorList>
    </citation>
    <scope>NUCLEOTIDE SEQUENCE [LARGE SCALE GENOMIC DNA]</scope>
</reference>
<dbReference type="FunFam" id="3.10.20.90:FF:000160">
    <property type="entry name" value="Polyubiquitin-C"/>
    <property type="match status" value="1"/>
</dbReference>
<dbReference type="PANTHER" id="PTHR10666">
    <property type="entry name" value="UBIQUITIN"/>
    <property type="match status" value="1"/>
</dbReference>
<evidence type="ECO:0000313" key="2">
    <source>
        <dbReference type="EMBL" id="VDO11872.1"/>
    </source>
</evidence>
<dbReference type="OrthoDB" id="428577at2759"/>
<organism evidence="2 3">
    <name type="scientific">Rodentolepis nana</name>
    <name type="common">Dwarf tapeworm</name>
    <name type="synonym">Hymenolepis nana</name>
    <dbReference type="NCBI Taxonomy" id="102285"/>
    <lineage>
        <taxon>Eukaryota</taxon>
        <taxon>Metazoa</taxon>
        <taxon>Spiralia</taxon>
        <taxon>Lophotrochozoa</taxon>
        <taxon>Platyhelminthes</taxon>
        <taxon>Cestoda</taxon>
        <taxon>Eucestoda</taxon>
        <taxon>Cyclophyllidea</taxon>
        <taxon>Hymenolepididae</taxon>
        <taxon>Rodentolepis</taxon>
    </lineage>
</organism>
<dbReference type="SUPFAM" id="SSF54236">
    <property type="entry name" value="Ubiquitin-like"/>
    <property type="match status" value="2"/>
</dbReference>
<feature type="domain" description="Ubiquitin-like" evidence="1">
    <location>
        <begin position="21"/>
        <end position="96"/>
    </location>
</feature>
<dbReference type="PROSITE" id="PS00299">
    <property type="entry name" value="UBIQUITIN_1"/>
    <property type="match status" value="1"/>
</dbReference>